<dbReference type="RefSeq" id="WP_090593552.1">
    <property type="nucleotide sequence ID" value="NZ_LT629688.1"/>
</dbReference>
<dbReference type="AlphaFoldDB" id="A0A1G6ZDG6"/>
<name>A0A1G6ZDG6_9ACTN</name>
<evidence type="ECO:0000256" key="2">
    <source>
        <dbReference type="ARBA" id="ARBA00022603"/>
    </source>
</evidence>
<keyword evidence="2 8" id="KW-0489">Methyltransferase</keyword>
<dbReference type="NCBIfam" id="TIGR00536">
    <property type="entry name" value="hemK_fam"/>
    <property type="match status" value="1"/>
</dbReference>
<dbReference type="InterPro" id="IPR004556">
    <property type="entry name" value="HemK-like"/>
</dbReference>
<evidence type="ECO:0000259" key="7">
    <source>
        <dbReference type="Pfam" id="PF05175"/>
    </source>
</evidence>
<accession>A0A1G6ZDG6</accession>
<evidence type="ECO:0000313" key="9">
    <source>
        <dbReference type="Proteomes" id="UP000198546"/>
    </source>
</evidence>
<dbReference type="CDD" id="cd02440">
    <property type="entry name" value="AdoMet_MTases"/>
    <property type="match status" value="1"/>
</dbReference>
<dbReference type="NCBIfam" id="TIGR03704">
    <property type="entry name" value="PrmC_rel_meth"/>
    <property type="match status" value="1"/>
</dbReference>
<dbReference type="Proteomes" id="UP000198546">
    <property type="component" value="Chromosome i"/>
</dbReference>
<dbReference type="SUPFAM" id="SSF53335">
    <property type="entry name" value="S-adenosyl-L-methionine-dependent methyltransferases"/>
    <property type="match status" value="1"/>
</dbReference>
<dbReference type="PANTHER" id="PTHR18895">
    <property type="entry name" value="HEMK METHYLTRANSFERASE"/>
    <property type="match status" value="1"/>
</dbReference>
<feature type="region of interest" description="Disordered" evidence="6">
    <location>
        <begin position="239"/>
        <end position="268"/>
    </location>
</feature>
<gene>
    <name evidence="8" type="ORF">SAMN04489747_2258</name>
</gene>
<keyword evidence="4" id="KW-0949">S-adenosyl-L-methionine</keyword>
<sequence length="268" mass="28483">MLEVPPVLVDVLATRLREAGCVYAEEEVEVLRQSARTRYQLRQMAEARAEGVPLEHVVGWAEFAGLRIPVGPGVFVPRPRTEHLVAVAAGLARPRDVVVDLCCGSGALARALHERVPGLVLHASDVLPAAVHSARTTLAGIGEVHLGDLYDALPGDLRGRVDVLVANVPYVPTAAIALMPREAREHVPPVTLDGGTDGLDVLRRVAADAPSWLGPGGHLLSEVAEDQVQPALEVLRRAGLDPRSSSDEELDASVVLARRPADDVHGPP</sequence>
<evidence type="ECO:0000256" key="4">
    <source>
        <dbReference type="ARBA" id="ARBA00022691"/>
    </source>
</evidence>
<protein>
    <recommendedName>
        <fullName evidence="1">peptide chain release factor N(5)-glutamine methyltransferase</fullName>
        <ecNumber evidence="1">2.1.1.297</ecNumber>
    </recommendedName>
</protein>
<evidence type="ECO:0000256" key="1">
    <source>
        <dbReference type="ARBA" id="ARBA00012771"/>
    </source>
</evidence>
<comment type="catalytic activity">
    <reaction evidence="5">
        <text>L-glutaminyl-[peptide chain release factor] + S-adenosyl-L-methionine = N(5)-methyl-L-glutaminyl-[peptide chain release factor] + S-adenosyl-L-homocysteine + H(+)</text>
        <dbReference type="Rhea" id="RHEA:42896"/>
        <dbReference type="Rhea" id="RHEA-COMP:10271"/>
        <dbReference type="Rhea" id="RHEA-COMP:10272"/>
        <dbReference type="ChEBI" id="CHEBI:15378"/>
        <dbReference type="ChEBI" id="CHEBI:30011"/>
        <dbReference type="ChEBI" id="CHEBI:57856"/>
        <dbReference type="ChEBI" id="CHEBI:59789"/>
        <dbReference type="ChEBI" id="CHEBI:61891"/>
        <dbReference type="EC" id="2.1.1.297"/>
    </reaction>
</comment>
<dbReference type="EC" id="2.1.1.297" evidence="1"/>
<evidence type="ECO:0000256" key="6">
    <source>
        <dbReference type="SAM" id="MobiDB-lite"/>
    </source>
</evidence>
<evidence type="ECO:0000256" key="5">
    <source>
        <dbReference type="ARBA" id="ARBA00048391"/>
    </source>
</evidence>
<feature type="compositionally biased region" description="Basic and acidic residues" evidence="6">
    <location>
        <begin position="259"/>
        <end position="268"/>
    </location>
</feature>
<dbReference type="PANTHER" id="PTHR18895:SF74">
    <property type="entry name" value="MTRF1L RELEASE FACTOR GLUTAMINE METHYLTRANSFERASE"/>
    <property type="match status" value="1"/>
</dbReference>
<organism evidence="8 9">
    <name type="scientific">Auraticoccus monumenti</name>
    <dbReference type="NCBI Taxonomy" id="675864"/>
    <lineage>
        <taxon>Bacteria</taxon>
        <taxon>Bacillati</taxon>
        <taxon>Actinomycetota</taxon>
        <taxon>Actinomycetes</taxon>
        <taxon>Propionibacteriales</taxon>
        <taxon>Propionibacteriaceae</taxon>
        <taxon>Auraticoccus</taxon>
    </lineage>
</organism>
<dbReference type="GO" id="GO:0102559">
    <property type="term" value="F:peptide chain release factor N(5)-glutamine methyltransferase activity"/>
    <property type="evidence" value="ECO:0007669"/>
    <property type="project" value="UniProtKB-EC"/>
</dbReference>
<dbReference type="InterPro" id="IPR007848">
    <property type="entry name" value="Small_mtfrase_dom"/>
</dbReference>
<keyword evidence="9" id="KW-1185">Reference proteome</keyword>
<keyword evidence="3 8" id="KW-0808">Transferase</keyword>
<reference evidence="8 9" key="1">
    <citation type="submission" date="2016-10" db="EMBL/GenBank/DDBJ databases">
        <authorList>
            <person name="de Groot N.N."/>
        </authorList>
    </citation>
    <scope>NUCLEOTIDE SEQUENCE [LARGE SCALE GENOMIC DNA]</scope>
    <source>
        <strain evidence="8 9">MON 2.2</strain>
    </source>
</reference>
<dbReference type="Gene3D" id="3.40.50.150">
    <property type="entry name" value="Vaccinia Virus protein VP39"/>
    <property type="match status" value="1"/>
</dbReference>
<dbReference type="InterPro" id="IPR022446">
    <property type="entry name" value="MeTrfrase_put"/>
</dbReference>
<dbReference type="STRING" id="675864.SAMN04489747_2258"/>
<dbReference type="InterPro" id="IPR050320">
    <property type="entry name" value="N5-glutamine_MTase"/>
</dbReference>
<dbReference type="GO" id="GO:0032259">
    <property type="term" value="P:methylation"/>
    <property type="evidence" value="ECO:0007669"/>
    <property type="project" value="UniProtKB-KW"/>
</dbReference>
<dbReference type="Pfam" id="PF05175">
    <property type="entry name" value="MTS"/>
    <property type="match status" value="1"/>
</dbReference>
<feature type="domain" description="Methyltransferase small" evidence="7">
    <location>
        <begin position="95"/>
        <end position="171"/>
    </location>
</feature>
<dbReference type="OrthoDB" id="9800643at2"/>
<dbReference type="InterPro" id="IPR029063">
    <property type="entry name" value="SAM-dependent_MTases_sf"/>
</dbReference>
<dbReference type="EMBL" id="LT629688">
    <property type="protein sequence ID" value="SDE00581.1"/>
    <property type="molecule type" value="Genomic_DNA"/>
</dbReference>
<evidence type="ECO:0000313" key="8">
    <source>
        <dbReference type="EMBL" id="SDE00581.1"/>
    </source>
</evidence>
<evidence type="ECO:0000256" key="3">
    <source>
        <dbReference type="ARBA" id="ARBA00022679"/>
    </source>
</evidence>
<proteinExistence type="predicted"/>